<name>A0A5B7GN07_PORTR</name>
<accession>A0A5B7GN07</accession>
<sequence length="79" mass="8776">MRFLLVDSSSYYERRRGSSRYVFFTDMESLPVYTIPSRVRGGLQGATRSTHCTDHPARPCNSGHGADRGGMELNCCGSL</sequence>
<dbReference type="Proteomes" id="UP000324222">
    <property type="component" value="Unassembled WGS sequence"/>
</dbReference>
<evidence type="ECO:0000313" key="2">
    <source>
        <dbReference type="EMBL" id="MPC60232.1"/>
    </source>
</evidence>
<dbReference type="EMBL" id="VSRR010017314">
    <property type="protein sequence ID" value="MPC60232.1"/>
    <property type="molecule type" value="Genomic_DNA"/>
</dbReference>
<gene>
    <name evidence="2" type="ORF">E2C01_054271</name>
</gene>
<feature type="region of interest" description="Disordered" evidence="1">
    <location>
        <begin position="44"/>
        <end position="63"/>
    </location>
</feature>
<organism evidence="2 3">
    <name type="scientific">Portunus trituberculatus</name>
    <name type="common">Swimming crab</name>
    <name type="synonym">Neptunus trituberculatus</name>
    <dbReference type="NCBI Taxonomy" id="210409"/>
    <lineage>
        <taxon>Eukaryota</taxon>
        <taxon>Metazoa</taxon>
        <taxon>Ecdysozoa</taxon>
        <taxon>Arthropoda</taxon>
        <taxon>Crustacea</taxon>
        <taxon>Multicrustacea</taxon>
        <taxon>Malacostraca</taxon>
        <taxon>Eumalacostraca</taxon>
        <taxon>Eucarida</taxon>
        <taxon>Decapoda</taxon>
        <taxon>Pleocyemata</taxon>
        <taxon>Brachyura</taxon>
        <taxon>Eubrachyura</taxon>
        <taxon>Portunoidea</taxon>
        <taxon>Portunidae</taxon>
        <taxon>Portuninae</taxon>
        <taxon>Portunus</taxon>
    </lineage>
</organism>
<dbReference type="AlphaFoldDB" id="A0A5B7GN07"/>
<comment type="caution">
    <text evidence="2">The sequence shown here is derived from an EMBL/GenBank/DDBJ whole genome shotgun (WGS) entry which is preliminary data.</text>
</comment>
<evidence type="ECO:0000256" key="1">
    <source>
        <dbReference type="SAM" id="MobiDB-lite"/>
    </source>
</evidence>
<reference evidence="2 3" key="1">
    <citation type="submission" date="2019-05" db="EMBL/GenBank/DDBJ databases">
        <title>Another draft genome of Portunus trituberculatus and its Hox gene families provides insights of decapod evolution.</title>
        <authorList>
            <person name="Jeong J.-H."/>
            <person name="Song I."/>
            <person name="Kim S."/>
            <person name="Choi T."/>
            <person name="Kim D."/>
            <person name="Ryu S."/>
            <person name="Kim W."/>
        </authorList>
    </citation>
    <scope>NUCLEOTIDE SEQUENCE [LARGE SCALE GENOMIC DNA]</scope>
    <source>
        <tissue evidence="2">Muscle</tissue>
    </source>
</reference>
<keyword evidence="3" id="KW-1185">Reference proteome</keyword>
<proteinExistence type="predicted"/>
<evidence type="ECO:0000313" key="3">
    <source>
        <dbReference type="Proteomes" id="UP000324222"/>
    </source>
</evidence>
<protein>
    <submittedName>
        <fullName evidence="2">Uncharacterized protein</fullName>
    </submittedName>
</protein>